<dbReference type="Proteomes" id="UP000077271">
    <property type="component" value="Unassembled WGS sequence"/>
</dbReference>
<organism evidence="1 2">
    <name type="scientific">Domibacillus aminovorans</name>
    <dbReference type="NCBI Taxonomy" id="29332"/>
    <lineage>
        <taxon>Bacteria</taxon>
        <taxon>Bacillati</taxon>
        <taxon>Bacillota</taxon>
        <taxon>Bacilli</taxon>
        <taxon>Bacillales</taxon>
        <taxon>Bacillaceae</taxon>
        <taxon>Domibacillus</taxon>
    </lineage>
</organism>
<dbReference type="AlphaFoldDB" id="A0A177KQN6"/>
<name>A0A177KQN6_9BACI</name>
<gene>
    <name evidence="1" type="ORF">AWH48_20155</name>
</gene>
<reference evidence="1 2" key="1">
    <citation type="submission" date="2016-01" db="EMBL/GenBank/DDBJ databases">
        <title>Investigation of taxonomic status of Bacillus aminovorans.</title>
        <authorList>
            <person name="Verma A."/>
            <person name="Pal Y."/>
            <person name="Krishnamurthi S."/>
        </authorList>
    </citation>
    <scope>NUCLEOTIDE SEQUENCE [LARGE SCALE GENOMIC DNA]</scope>
    <source>
        <strain evidence="1 2">DSM 4337</strain>
    </source>
</reference>
<proteinExistence type="predicted"/>
<sequence length="162" mass="18466">MKIGEILELTQTTMSLAEIARDQLTIGKLPATKALKVAGCYSINGKKGWYYEGDKWVLEQSIYDFVAPSKQKASSINYIASNNNNEETATSKRVASNSKVESEYDSIDKLLMQNERDRKQRVYRGFYWNTDIIDFLDNVKHGNKSDLMNEIVRSVLKDKGLI</sequence>
<comment type="caution">
    <text evidence="1">The sequence shown here is derived from an EMBL/GenBank/DDBJ whole genome shotgun (WGS) entry which is preliminary data.</text>
</comment>
<accession>A0A177KQN6</accession>
<protein>
    <submittedName>
        <fullName evidence="1">Uncharacterized protein</fullName>
    </submittedName>
</protein>
<evidence type="ECO:0000313" key="1">
    <source>
        <dbReference type="EMBL" id="OAH55407.1"/>
    </source>
</evidence>
<dbReference type="EMBL" id="LQWZ01000025">
    <property type="protein sequence ID" value="OAH55407.1"/>
    <property type="molecule type" value="Genomic_DNA"/>
</dbReference>
<evidence type="ECO:0000313" key="2">
    <source>
        <dbReference type="Proteomes" id="UP000077271"/>
    </source>
</evidence>
<dbReference type="OrthoDB" id="2943538at2"/>